<protein>
    <submittedName>
        <fullName evidence="14">M48 family metalloprotease</fullName>
    </submittedName>
</protein>
<name>A0A7D5K9R9_9EURY</name>
<evidence type="ECO:0000313" key="15">
    <source>
        <dbReference type="Proteomes" id="UP000509750"/>
    </source>
</evidence>
<keyword evidence="1" id="KW-1003">Cell membrane</keyword>
<keyword evidence="9 12" id="KW-0472">Membrane</keyword>
<evidence type="ECO:0000256" key="12">
    <source>
        <dbReference type="SAM" id="Phobius"/>
    </source>
</evidence>
<keyword evidence="15" id="KW-1185">Reference proteome</keyword>
<dbReference type="Pfam" id="PF01435">
    <property type="entry name" value="Peptidase_M48"/>
    <property type="match status" value="1"/>
</dbReference>
<dbReference type="RefSeq" id="WP_179170853.1">
    <property type="nucleotide sequence ID" value="NZ_CP058529.1"/>
</dbReference>
<organism evidence="14 15">
    <name type="scientific">Halorarum halophilum</name>
    <dbReference type="NCBI Taxonomy" id="2743090"/>
    <lineage>
        <taxon>Archaea</taxon>
        <taxon>Methanobacteriati</taxon>
        <taxon>Methanobacteriota</taxon>
        <taxon>Stenosarchaea group</taxon>
        <taxon>Halobacteria</taxon>
        <taxon>Halobacteriales</taxon>
        <taxon>Haloferacaceae</taxon>
        <taxon>Halorarum</taxon>
    </lineage>
</organism>
<evidence type="ECO:0000256" key="6">
    <source>
        <dbReference type="ARBA" id="ARBA00022833"/>
    </source>
</evidence>
<dbReference type="PANTHER" id="PTHR43221">
    <property type="entry name" value="PROTEASE HTPX"/>
    <property type="match status" value="1"/>
</dbReference>
<evidence type="ECO:0000256" key="9">
    <source>
        <dbReference type="ARBA" id="ARBA00023136"/>
    </source>
</evidence>
<evidence type="ECO:0000256" key="8">
    <source>
        <dbReference type="ARBA" id="ARBA00023049"/>
    </source>
</evidence>
<dbReference type="GeneID" id="56030735"/>
<evidence type="ECO:0000256" key="4">
    <source>
        <dbReference type="ARBA" id="ARBA00022723"/>
    </source>
</evidence>
<accession>A0A7D5K9R9</accession>
<comment type="cofactor">
    <cofactor evidence="10">
        <name>Zn(2+)</name>
        <dbReference type="ChEBI" id="CHEBI:29105"/>
    </cofactor>
    <text evidence="10">Binds 1 zinc ion per subunit.</text>
</comment>
<keyword evidence="6 10" id="KW-0862">Zinc</keyword>
<feature type="transmembrane region" description="Helical" evidence="12">
    <location>
        <begin position="117"/>
        <end position="137"/>
    </location>
</feature>
<feature type="region of interest" description="Disordered" evidence="11">
    <location>
        <begin position="217"/>
        <end position="239"/>
    </location>
</feature>
<evidence type="ECO:0000256" key="11">
    <source>
        <dbReference type="SAM" id="MobiDB-lite"/>
    </source>
</evidence>
<evidence type="ECO:0000256" key="2">
    <source>
        <dbReference type="ARBA" id="ARBA00022670"/>
    </source>
</evidence>
<keyword evidence="7 12" id="KW-1133">Transmembrane helix</keyword>
<reference evidence="14 15" key="1">
    <citation type="submission" date="2020-07" db="EMBL/GenBank/DDBJ databases">
        <title>Gai3-2, isolated from salt lake.</title>
        <authorList>
            <person name="Cui H."/>
            <person name="Shi X."/>
        </authorList>
    </citation>
    <scope>NUCLEOTIDE SEQUENCE [LARGE SCALE GENOMIC DNA]</scope>
    <source>
        <strain evidence="14 15">Gai3-2</strain>
    </source>
</reference>
<dbReference type="InterPro" id="IPR001915">
    <property type="entry name" value="Peptidase_M48"/>
</dbReference>
<evidence type="ECO:0000256" key="1">
    <source>
        <dbReference type="ARBA" id="ARBA00022475"/>
    </source>
</evidence>
<evidence type="ECO:0000259" key="13">
    <source>
        <dbReference type="Pfam" id="PF01435"/>
    </source>
</evidence>
<dbReference type="GO" id="GO:0004222">
    <property type="term" value="F:metalloendopeptidase activity"/>
    <property type="evidence" value="ECO:0007669"/>
    <property type="project" value="InterPro"/>
</dbReference>
<dbReference type="Gene3D" id="3.30.2010.10">
    <property type="entry name" value="Metalloproteases ('zincins'), catalytic domain"/>
    <property type="match status" value="1"/>
</dbReference>
<proteinExistence type="inferred from homology"/>
<evidence type="ECO:0000256" key="7">
    <source>
        <dbReference type="ARBA" id="ARBA00022989"/>
    </source>
</evidence>
<feature type="domain" description="Peptidase M48" evidence="13">
    <location>
        <begin position="47"/>
        <end position="215"/>
    </location>
</feature>
<dbReference type="GO" id="GO:0046872">
    <property type="term" value="F:metal ion binding"/>
    <property type="evidence" value="ECO:0007669"/>
    <property type="project" value="UniProtKB-KW"/>
</dbReference>
<dbReference type="PANTHER" id="PTHR43221:SF2">
    <property type="entry name" value="PROTEASE HTPX HOMOLOG"/>
    <property type="match status" value="1"/>
</dbReference>
<comment type="similarity">
    <text evidence="10">Belongs to the peptidase M48 family.</text>
</comment>
<dbReference type="OrthoDB" id="308029at2157"/>
<keyword evidence="8 10" id="KW-0482">Metalloprotease</keyword>
<dbReference type="KEGG" id="halg:HUG10_17840"/>
<feature type="transmembrane region" description="Helical" evidence="12">
    <location>
        <begin position="18"/>
        <end position="36"/>
    </location>
</feature>
<evidence type="ECO:0000313" key="14">
    <source>
        <dbReference type="EMBL" id="QLG29279.1"/>
    </source>
</evidence>
<feature type="transmembrane region" description="Helical" evidence="12">
    <location>
        <begin position="143"/>
        <end position="161"/>
    </location>
</feature>
<dbReference type="AlphaFoldDB" id="A0A7D5K9R9"/>
<dbReference type="Proteomes" id="UP000509750">
    <property type="component" value="Chromosome"/>
</dbReference>
<sequence>MSEVHATLAAWVLDWWELWAVVLAGVVGTGLAPAVVGRTESTRPLDPALAEAVARAGVPAERVRVLAGGRGPVAFAAGLSPTRGRVFVSERLVADLAPEEVAAVVCHEYGHLARRHVPVRVVVPVAFALAWAVGATLSPDPGFLVGAALVLPAAFLTVRVSRWTEHDADQFARASGSGPSLAAALVALADAGHVTEGGWFSRHPSLVSRIERLDEHDVAGTGSEPIENSTAAEPLRRRR</sequence>
<evidence type="ECO:0000256" key="10">
    <source>
        <dbReference type="RuleBase" id="RU003983"/>
    </source>
</evidence>
<keyword evidence="4" id="KW-0479">Metal-binding</keyword>
<evidence type="ECO:0000256" key="3">
    <source>
        <dbReference type="ARBA" id="ARBA00022692"/>
    </source>
</evidence>
<dbReference type="GO" id="GO:0006508">
    <property type="term" value="P:proteolysis"/>
    <property type="evidence" value="ECO:0007669"/>
    <property type="project" value="UniProtKB-KW"/>
</dbReference>
<gene>
    <name evidence="14" type="ORF">HUG10_17840</name>
</gene>
<keyword evidence="3 12" id="KW-0812">Transmembrane</keyword>
<keyword evidence="5 10" id="KW-0378">Hydrolase</keyword>
<dbReference type="EMBL" id="CP058529">
    <property type="protein sequence ID" value="QLG29279.1"/>
    <property type="molecule type" value="Genomic_DNA"/>
</dbReference>
<dbReference type="InterPro" id="IPR050083">
    <property type="entry name" value="HtpX_protease"/>
</dbReference>
<evidence type="ECO:0000256" key="5">
    <source>
        <dbReference type="ARBA" id="ARBA00022801"/>
    </source>
</evidence>
<keyword evidence="2 10" id="KW-0645">Protease</keyword>